<dbReference type="RefSeq" id="WP_073708337.1">
    <property type="nucleotide sequence ID" value="NZ_MQSU01000001.1"/>
</dbReference>
<accession>A0A1Q5PPK0</accession>
<evidence type="ECO:0000313" key="2">
    <source>
        <dbReference type="EMBL" id="OKL49446.1"/>
    </source>
</evidence>
<proteinExistence type="predicted"/>
<reference evidence="2 3" key="1">
    <citation type="submission" date="2016-11" db="EMBL/GenBank/DDBJ databases">
        <title>Actinomyces gypaetusis sp. nov. isolated from the vulture Gypaetus barbatus in Qinghai Tibet Plateau China.</title>
        <authorList>
            <person name="Meng X."/>
        </authorList>
    </citation>
    <scope>NUCLEOTIDE SEQUENCE [LARGE SCALE GENOMIC DNA]</scope>
    <source>
        <strain evidence="2 3">VUL4_2</strain>
    </source>
</reference>
<feature type="signal peptide" evidence="1">
    <location>
        <begin position="1"/>
        <end position="20"/>
    </location>
</feature>
<feature type="chain" id="PRO_5039698149" description="Lipoprotein" evidence="1">
    <location>
        <begin position="21"/>
        <end position="135"/>
    </location>
</feature>
<organism evidence="2 3">
    <name type="scientific">Boudabousia liubingyangii</name>
    <dbReference type="NCBI Taxonomy" id="1921764"/>
    <lineage>
        <taxon>Bacteria</taxon>
        <taxon>Bacillati</taxon>
        <taxon>Actinomycetota</taxon>
        <taxon>Actinomycetes</taxon>
        <taxon>Actinomycetales</taxon>
        <taxon>Actinomycetaceae</taxon>
        <taxon>Boudabousia</taxon>
    </lineage>
</organism>
<dbReference type="PROSITE" id="PS51257">
    <property type="entry name" value="PROKAR_LIPOPROTEIN"/>
    <property type="match status" value="1"/>
</dbReference>
<evidence type="ECO:0000313" key="3">
    <source>
        <dbReference type="Proteomes" id="UP000186785"/>
    </source>
</evidence>
<protein>
    <recommendedName>
        <fullName evidence="4">Lipoprotein</fullName>
    </recommendedName>
</protein>
<evidence type="ECO:0008006" key="4">
    <source>
        <dbReference type="Google" id="ProtNLM"/>
    </source>
</evidence>
<keyword evidence="1" id="KW-0732">Signal</keyword>
<dbReference type="EMBL" id="MQSV01000001">
    <property type="protein sequence ID" value="OKL49446.1"/>
    <property type="molecule type" value="Genomic_DNA"/>
</dbReference>
<comment type="caution">
    <text evidence="2">The sequence shown here is derived from an EMBL/GenBank/DDBJ whole genome shotgun (WGS) entry which is preliminary data.</text>
</comment>
<dbReference type="AlphaFoldDB" id="A0A1Q5PPK0"/>
<keyword evidence="3" id="KW-1185">Reference proteome</keyword>
<gene>
    <name evidence="2" type="ORF">BSR29_00305</name>
</gene>
<evidence type="ECO:0000256" key="1">
    <source>
        <dbReference type="SAM" id="SignalP"/>
    </source>
</evidence>
<sequence length="135" mass="14779">MKTKATALSLAVLLSFPFLAACSGAEKSDVKACQTLQESFEKSNKKSTESKSDITEPAGMKKLAAIMGEFQSEVQKASTQAKSDDLRAEFEDASDYLKKVTKSLEDNDLDAFMKLTETDAIKVKKLLDKCQAINK</sequence>
<name>A0A1Q5PPK0_9ACTO</name>
<dbReference type="Proteomes" id="UP000186785">
    <property type="component" value="Unassembled WGS sequence"/>
</dbReference>